<organism evidence="2 3">
    <name type="scientific">Diversispora eburnea</name>
    <dbReference type="NCBI Taxonomy" id="1213867"/>
    <lineage>
        <taxon>Eukaryota</taxon>
        <taxon>Fungi</taxon>
        <taxon>Fungi incertae sedis</taxon>
        <taxon>Mucoromycota</taxon>
        <taxon>Glomeromycotina</taxon>
        <taxon>Glomeromycetes</taxon>
        <taxon>Diversisporales</taxon>
        <taxon>Diversisporaceae</taxon>
        <taxon>Diversispora</taxon>
    </lineage>
</organism>
<protein>
    <submittedName>
        <fullName evidence="2">11132_t:CDS:1</fullName>
    </submittedName>
</protein>
<sequence>MEVSNSVVTEPSSSFKKPRHRYMSVSFSLQNDAESSSANLVGLLDDSVISGESNDTDPFLLVSLRNQRRPPPRPKYVFLLYLIALLDLAIVCTCTIFLVHNENTERWHWKKAEWGLLILGFLRFFVVLGVASSVWIKEMRWVLAGACCLSSLYIIFKSNLNFQHKRQTQEYTLILLISSFFFSQIHWIANVIITSDARRRALFLRDSSIFFEEDNEIIIPGNETIIPGNDIVTSSSPSSYGATDNNENTFLN</sequence>
<name>A0A9N9A0I3_9GLOM</name>
<reference evidence="2" key="1">
    <citation type="submission" date="2021-06" db="EMBL/GenBank/DDBJ databases">
        <authorList>
            <person name="Kallberg Y."/>
            <person name="Tangrot J."/>
            <person name="Rosling A."/>
        </authorList>
    </citation>
    <scope>NUCLEOTIDE SEQUENCE</scope>
    <source>
        <strain evidence="2">AZ414A</strain>
    </source>
</reference>
<feature type="transmembrane region" description="Helical" evidence="1">
    <location>
        <begin position="76"/>
        <end position="99"/>
    </location>
</feature>
<dbReference type="OrthoDB" id="2414382at2759"/>
<keyword evidence="3" id="KW-1185">Reference proteome</keyword>
<keyword evidence="1" id="KW-1133">Transmembrane helix</keyword>
<dbReference type="AlphaFoldDB" id="A0A9N9A0I3"/>
<evidence type="ECO:0000313" key="2">
    <source>
        <dbReference type="EMBL" id="CAG8512676.1"/>
    </source>
</evidence>
<keyword evidence="1" id="KW-0472">Membrane</keyword>
<feature type="transmembrane region" description="Helical" evidence="1">
    <location>
        <begin position="141"/>
        <end position="160"/>
    </location>
</feature>
<comment type="caution">
    <text evidence="2">The sequence shown here is derived from an EMBL/GenBank/DDBJ whole genome shotgun (WGS) entry which is preliminary data.</text>
</comment>
<dbReference type="Proteomes" id="UP000789706">
    <property type="component" value="Unassembled WGS sequence"/>
</dbReference>
<evidence type="ECO:0000256" key="1">
    <source>
        <dbReference type="SAM" id="Phobius"/>
    </source>
</evidence>
<evidence type="ECO:0000313" key="3">
    <source>
        <dbReference type="Proteomes" id="UP000789706"/>
    </source>
</evidence>
<proteinExistence type="predicted"/>
<gene>
    <name evidence="2" type="ORF">DEBURN_LOCUS5257</name>
</gene>
<keyword evidence="1" id="KW-0812">Transmembrane</keyword>
<feature type="transmembrane region" description="Helical" evidence="1">
    <location>
        <begin position="114"/>
        <end position="134"/>
    </location>
</feature>
<accession>A0A9N9A0I3</accession>
<feature type="transmembrane region" description="Helical" evidence="1">
    <location>
        <begin position="172"/>
        <end position="193"/>
    </location>
</feature>
<dbReference type="EMBL" id="CAJVPK010000454">
    <property type="protein sequence ID" value="CAG8512676.1"/>
    <property type="molecule type" value="Genomic_DNA"/>
</dbReference>